<evidence type="ECO:0000313" key="2">
    <source>
        <dbReference type="EMBL" id="QHQ62276.1"/>
    </source>
</evidence>
<keyword evidence="3" id="KW-1185">Reference proteome</keyword>
<accession>A0A6P1TRB3</accession>
<dbReference type="EMBL" id="CP048000">
    <property type="protein sequence ID" value="QHQ62276.1"/>
    <property type="molecule type" value="Genomic_DNA"/>
</dbReference>
<feature type="region of interest" description="Disordered" evidence="1">
    <location>
        <begin position="1"/>
        <end position="54"/>
    </location>
</feature>
<gene>
    <name evidence="2" type="ORF">Ana3638_17025</name>
</gene>
<evidence type="ECO:0000313" key="3">
    <source>
        <dbReference type="Proteomes" id="UP000464314"/>
    </source>
</evidence>
<reference evidence="2 3" key="1">
    <citation type="submission" date="2020-01" db="EMBL/GenBank/DDBJ databases">
        <title>Genome analysis of Anaerocolumna sp. CBA3638.</title>
        <authorList>
            <person name="Kim J."/>
            <person name="Roh S.W."/>
        </authorList>
    </citation>
    <scope>NUCLEOTIDE SEQUENCE [LARGE SCALE GENOMIC DNA]</scope>
    <source>
        <strain evidence="2 3">CBA3638</strain>
    </source>
</reference>
<dbReference type="RefSeq" id="WP_161839101.1">
    <property type="nucleotide sequence ID" value="NZ_CP048000.1"/>
</dbReference>
<name>A0A6P1TRB3_9FIRM</name>
<feature type="compositionally biased region" description="Basic and acidic residues" evidence="1">
    <location>
        <begin position="7"/>
        <end position="22"/>
    </location>
</feature>
<dbReference type="AlphaFoldDB" id="A0A6P1TRB3"/>
<dbReference type="KEGG" id="anr:Ana3638_17025"/>
<organism evidence="2 3">
    <name type="scientific">Anaerocolumna sedimenticola</name>
    <dbReference type="NCBI Taxonomy" id="2696063"/>
    <lineage>
        <taxon>Bacteria</taxon>
        <taxon>Bacillati</taxon>
        <taxon>Bacillota</taxon>
        <taxon>Clostridia</taxon>
        <taxon>Lachnospirales</taxon>
        <taxon>Lachnospiraceae</taxon>
        <taxon>Anaerocolumna</taxon>
    </lineage>
</organism>
<protein>
    <submittedName>
        <fullName evidence="2">Uncharacterized protein</fullName>
    </submittedName>
</protein>
<proteinExistence type="predicted"/>
<feature type="compositionally biased region" description="Basic and acidic residues" evidence="1">
    <location>
        <begin position="41"/>
        <end position="54"/>
    </location>
</feature>
<dbReference type="Proteomes" id="UP000464314">
    <property type="component" value="Chromosome"/>
</dbReference>
<sequence>MKGKQSGSKDKNNEKRGLEDYNIRVARNYVSGEPAPSSANHKFEDIQRDTLKEK</sequence>
<evidence type="ECO:0000256" key="1">
    <source>
        <dbReference type="SAM" id="MobiDB-lite"/>
    </source>
</evidence>